<evidence type="ECO:0000313" key="3">
    <source>
        <dbReference type="Proteomes" id="UP000198761"/>
    </source>
</evidence>
<sequence>MTPDKRQTPARIAATAALVTALLGGCAAPQLAVSPRPVPRPAAAQPAPAPVQPSAESQALAAYYARVQADLLDQGLLRSDGGGTDTPFTDTMLTENFIRVALFDEYRRTGGGLVAQETQSRLRRWEAPVRVSLNFGASVSADRRATDRARISSYLTRLSQITGHPIMLDDRNPNFFVQVVNEDERRALGPVIRATLPELSSAEVAGLTDLPRSTYCIVYALSEGSASTYARAFAVIRAEHPDLLRLSCMHEEIAQGLGLANDSPLARPSIFNDDEEFALLTRQDEMMLRILYDPALHPGMTATEARPVVRQIAARMLGGAS</sequence>
<organism evidence="2 3">
    <name type="scientific">Gemmobacter aquatilis</name>
    <dbReference type="NCBI Taxonomy" id="933059"/>
    <lineage>
        <taxon>Bacteria</taxon>
        <taxon>Pseudomonadati</taxon>
        <taxon>Pseudomonadota</taxon>
        <taxon>Alphaproteobacteria</taxon>
        <taxon>Rhodobacterales</taxon>
        <taxon>Paracoccaceae</taxon>
        <taxon>Gemmobacter</taxon>
    </lineage>
</organism>
<evidence type="ECO:0000313" key="2">
    <source>
        <dbReference type="EMBL" id="SEN14181.1"/>
    </source>
</evidence>
<reference evidence="2 3" key="1">
    <citation type="submission" date="2016-10" db="EMBL/GenBank/DDBJ databases">
        <authorList>
            <person name="de Groot N.N."/>
        </authorList>
    </citation>
    <scope>NUCLEOTIDE SEQUENCE [LARGE SCALE GENOMIC DNA]</scope>
    <source>
        <strain evidence="2 3">DSM 3857</strain>
    </source>
</reference>
<dbReference type="InterPro" id="IPR021323">
    <property type="entry name" value="DUF2927"/>
</dbReference>
<name>A0A1H8E3M7_9RHOB</name>
<dbReference type="RefSeq" id="WP_245749414.1">
    <property type="nucleotide sequence ID" value="NZ_FOCE01000003.1"/>
</dbReference>
<evidence type="ECO:0008006" key="4">
    <source>
        <dbReference type="Google" id="ProtNLM"/>
    </source>
</evidence>
<dbReference type="PROSITE" id="PS51257">
    <property type="entry name" value="PROKAR_LIPOPROTEIN"/>
    <property type="match status" value="1"/>
</dbReference>
<feature type="chain" id="PRO_5011548251" description="DUF2927 domain-containing protein" evidence="1">
    <location>
        <begin position="33"/>
        <end position="321"/>
    </location>
</feature>
<dbReference type="STRING" id="933059.SAMN04488103_103211"/>
<protein>
    <recommendedName>
        <fullName evidence="4">DUF2927 domain-containing protein</fullName>
    </recommendedName>
</protein>
<proteinExistence type="predicted"/>
<dbReference type="Pfam" id="PF11150">
    <property type="entry name" value="DUF2927"/>
    <property type="match status" value="1"/>
</dbReference>
<keyword evidence="3" id="KW-1185">Reference proteome</keyword>
<dbReference type="AlphaFoldDB" id="A0A1H8E3M7"/>
<feature type="signal peptide" evidence="1">
    <location>
        <begin position="1"/>
        <end position="32"/>
    </location>
</feature>
<dbReference type="EMBL" id="FOCE01000003">
    <property type="protein sequence ID" value="SEN14181.1"/>
    <property type="molecule type" value="Genomic_DNA"/>
</dbReference>
<dbReference type="Proteomes" id="UP000198761">
    <property type="component" value="Unassembled WGS sequence"/>
</dbReference>
<accession>A0A1H8E3M7</accession>
<keyword evidence="1" id="KW-0732">Signal</keyword>
<gene>
    <name evidence="2" type="ORF">SAMN04488103_103211</name>
</gene>
<evidence type="ECO:0000256" key="1">
    <source>
        <dbReference type="SAM" id="SignalP"/>
    </source>
</evidence>